<feature type="compositionally biased region" description="Polar residues" evidence="1">
    <location>
        <begin position="51"/>
        <end position="66"/>
    </location>
</feature>
<sequence>MLQRLFLKRIFGSVGLPFRRRRPAAAPRRLPAPAHGTASQRKWHSKRCKDTPNSSRQPRSVASKNTGRYHERTNGEGESAFCYNSTAVGNFKAKHASPAAAWAPRKAACAYREVPWKLI</sequence>
<organism evidence="2 3">
    <name type="scientific">Nephila pilipes</name>
    <name type="common">Giant wood spider</name>
    <name type="synonym">Nephila maculata</name>
    <dbReference type="NCBI Taxonomy" id="299642"/>
    <lineage>
        <taxon>Eukaryota</taxon>
        <taxon>Metazoa</taxon>
        <taxon>Ecdysozoa</taxon>
        <taxon>Arthropoda</taxon>
        <taxon>Chelicerata</taxon>
        <taxon>Arachnida</taxon>
        <taxon>Araneae</taxon>
        <taxon>Araneomorphae</taxon>
        <taxon>Entelegynae</taxon>
        <taxon>Araneoidea</taxon>
        <taxon>Nephilidae</taxon>
        <taxon>Nephila</taxon>
    </lineage>
</organism>
<gene>
    <name evidence="2" type="ORF">NPIL_382511</name>
</gene>
<name>A0A8X6MZ60_NEPPI</name>
<dbReference type="Proteomes" id="UP000887013">
    <property type="component" value="Unassembled WGS sequence"/>
</dbReference>
<feature type="compositionally biased region" description="Low complexity" evidence="1">
    <location>
        <begin position="24"/>
        <end position="34"/>
    </location>
</feature>
<reference evidence="2" key="1">
    <citation type="submission" date="2020-08" db="EMBL/GenBank/DDBJ databases">
        <title>Multicomponent nature underlies the extraordinary mechanical properties of spider dragline silk.</title>
        <authorList>
            <person name="Kono N."/>
            <person name="Nakamura H."/>
            <person name="Mori M."/>
            <person name="Yoshida Y."/>
            <person name="Ohtoshi R."/>
            <person name="Malay A.D."/>
            <person name="Moran D.A.P."/>
            <person name="Tomita M."/>
            <person name="Numata K."/>
            <person name="Arakawa K."/>
        </authorList>
    </citation>
    <scope>NUCLEOTIDE SEQUENCE</scope>
</reference>
<evidence type="ECO:0000313" key="2">
    <source>
        <dbReference type="EMBL" id="GFS85585.1"/>
    </source>
</evidence>
<accession>A0A8X6MZ60</accession>
<keyword evidence="3" id="KW-1185">Reference proteome</keyword>
<comment type="caution">
    <text evidence="2">The sequence shown here is derived from an EMBL/GenBank/DDBJ whole genome shotgun (WGS) entry which is preliminary data.</text>
</comment>
<evidence type="ECO:0000313" key="3">
    <source>
        <dbReference type="Proteomes" id="UP000887013"/>
    </source>
</evidence>
<proteinExistence type="predicted"/>
<feature type="region of interest" description="Disordered" evidence="1">
    <location>
        <begin position="21"/>
        <end position="76"/>
    </location>
</feature>
<protein>
    <submittedName>
        <fullName evidence="2">Uncharacterized protein</fullName>
    </submittedName>
</protein>
<dbReference type="EMBL" id="BMAW01098587">
    <property type="protein sequence ID" value="GFS85585.1"/>
    <property type="molecule type" value="Genomic_DNA"/>
</dbReference>
<evidence type="ECO:0000256" key="1">
    <source>
        <dbReference type="SAM" id="MobiDB-lite"/>
    </source>
</evidence>
<dbReference type="AlphaFoldDB" id="A0A8X6MZ60"/>